<dbReference type="Proteomes" id="UP000256269">
    <property type="component" value="Unassembled WGS sequence"/>
</dbReference>
<dbReference type="AlphaFoldDB" id="A0A3E0GY64"/>
<keyword evidence="4" id="KW-1185">Reference proteome</keyword>
<feature type="compositionally biased region" description="Basic and acidic residues" evidence="1">
    <location>
        <begin position="74"/>
        <end position="87"/>
    </location>
</feature>
<protein>
    <submittedName>
        <fullName evidence="3">Uncharacterized protein</fullName>
    </submittedName>
</protein>
<evidence type="ECO:0000256" key="1">
    <source>
        <dbReference type="SAM" id="MobiDB-lite"/>
    </source>
</evidence>
<gene>
    <name evidence="3" type="ORF">BCF44_120210</name>
</gene>
<sequence>MIIYGASAATRNIRCGALHAMRTSPLARTLTALTVACAALTVMPVAASAFPAVTQAPAKHKMKVQAKPAKTKIKKQEKTQIKGRIDDTARSASDTAETLIVQELQAGVWVDVATDECRPNGAFAIDVSFDVSATLSLRVFHPESTLYAAAYSDVFALVVL</sequence>
<dbReference type="EMBL" id="QUNO01000020">
    <property type="protein sequence ID" value="REH33138.1"/>
    <property type="molecule type" value="Genomic_DNA"/>
</dbReference>
<accession>A0A3E0GY64</accession>
<evidence type="ECO:0000313" key="3">
    <source>
        <dbReference type="EMBL" id="REH33138.1"/>
    </source>
</evidence>
<reference evidence="3 4" key="1">
    <citation type="submission" date="2018-08" db="EMBL/GenBank/DDBJ databases">
        <title>Genomic Encyclopedia of Archaeal and Bacterial Type Strains, Phase II (KMG-II): from individual species to whole genera.</title>
        <authorList>
            <person name="Goeker M."/>
        </authorList>
    </citation>
    <scope>NUCLEOTIDE SEQUENCE [LARGE SCALE GENOMIC DNA]</scope>
    <source>
        <strain evidence="3 4">DSM 45791</strain>
    </source>
</reference>
<feature type="signal peptide" evidence="2">
    <location>
        <begin position="1"/>
        <end position="47"/>
    </location>
</feature>
<evidence type="ECO:0000313" key="4">
    <source>
        <dbReference type="Proteomes" id="UP000256269"/>
    </source>
</evidence>
<organism evidence="3 4">
    <name type="scientific">Kutzneria buriramensis</name>
    <dbReference type="NCBI Taxonomy" id="1045776"/>
    <lineage>
        <taxon>Bacteria</taxon>
        <taxon>Bacillati</taxon>
        <taxon>Actinomycetota</taxon>
        <taxon>Actinomycetes</taxon>
        <taxon>Pseudonocardiales</taxon>
        <taxon>Pseudonocardiaceae</taxon>
        <taxon>Kutzneria</taxon>
    </lineage>
</organism>
<feature type="region of interest" description="Disordered" evidence="1">
    <location>
        <begin position="64"/>
        <end position="87"/>
    </location>
</feature>
<feature type="chain" id="PRO_5038567225" evidence="2">
    <location>
        <begin position="48"/>
        <end position="160"/>
    </location>
</feature>
<proteinExistence type="predicted"/>
<name>A0A3E0GY64_9PSEU</name>
<feature type="compositionally biased region" description="Basic residues" evidence="1">
    <location>
        <begin position="64"/>
        <end position="73"/>
    </location>
</feature>
<evidence type="ECO:0000256" key="2">
    <source>
        <dbReference type="SAM" id="SignalP"/>
    </source>
</evidence>
<keyword evidence="2" id="KW-0732">Signal</keyword>
<comment type="caution">
    <text evidence="3">The sequence shown here is derived from an EMBL/GenBank/DDBJ whole genome shotgun (WGS) entry which is preliminary data.</text>
</comment>